<evidence type="ECO:0000256" key="1">
    <source>
        <dbReference type="SAM" id="MobiDB-lite"/>
    </source>
</evidence>
<proteinExistence type="predicted"/>
<keyword evidence="3" id="KW-1185">Reference proteome</keyword>
<dbReference type="KEGG" id="mea:Mex_p30011"/>
<dbReference type="EMBL" id="CP001514">
    <property type="protein sequence ID" value="ACS44187.1"/>
    <property type="molecule type" value="Genomic_DNA"/>
</dbReference>
<dbReference type="OrthoDB" id="8005824at2"/>
<dbReference type="Proteomes" id="UP000009081">
    <property type="component" value="Plasmid p3META1"/>
</dbReference>
<evidence type="ECO:0000313" key="2">
    <source>
        <dbReference type="EMBL" id="ACS44187.1"/>
    </source>
</evidence>
<geneLocation type="plasmid" evidence="2 3">
    <name>p3META1</name>
</geneLocation>
<dbReference type="AlphaFoldDB" id="C5B6V5"/>
<keyword evidence="2" id="KW-0614">Plasmid</keyword>
<dbReference type="eggNOG" id="ENOG5030Z9G">
    <property type="taxonomic scope" value="Bacteria"/>
</dbReference>
<sequence>MFCDQIRREAEAAPRAALPAVTAALWKAFAAGHVTEAEAEALSALIEARQALSAPNPGRATGPIGPDAPQDRARSPRTGRNGSRPRTDASMERRRRWAASGRLPPALATRFTLAEQAVLALVAAETCRRKDCRLSVGGLAAIAGVSETTVRNAIREAVKLGLLTVEERRLTGWRSDTNVVRIVSPEWTSWLRLTRKRREEVPATVSRGGGCKSVNPTPTEVPSLWNSRPAAPSERLPGGSERPGRKRLERNRAAR</sequence>
<feature type="region of interest" description="Disordered" evidence="1">
    <location>
        <begin position="54"/>
        <end position="99"/>
    </location>
</feature>
<gene>
    <name evidence="2" type="ordered locus">MexAM1_p3METAp0011</name>
</gene>
<accession>C5B6V5</accession>
<reference evidence="2 3" key="1">
    <citation type="journal article" date="2009" name="PLoS ONE">
        <title>Methylobacterium genome sequences: a reference blueprint to investigate microbial metabolism of C1 compounds from natural and industrial sources.</title>
        <authorList>
            <person name="Vuilleumier S."/>
            <person name="Chistoserdova L."/>
            <person name="Lee M.-C."/>
            <person name="Bringel F."/>
            <person name="Lajus A."/>
            <person name="Zhou Y."/>
            <person name="Gourion B."/>
            <person name="Barbe V."/>
            <person name="Chang J."/>
            <person name="Cruveiller S."/>
            <person name="Dossat C."/>
            <person name="Gillett W."/>
            <person name="Gruffaz C."/>
            <person name="Haugen E."/>
            <person name="Hourcade E."/>
            <person name="Levy R."/>
            <person name="Mangenot S."/>
            <person name="Muller E."/>
            <person name="Nadalig T."/>
            <person name="Pagni M."/>
            <person name="Penny C."/>
            <person name="Peyraud R."/>
            <person name="Robinson D.G."/>
            <person name="Roche D."/>
            <person name="Rouy Z."/>
            <person name="Saenampechek C."/>
            <person name="Salvignol G."/>
            <person name="Vallenet D."/>
            <person name="Wu Z."/>
            <person name="Marx C.J."/>
            <person name="Vorholt J.A."/>
            <person name="Olson M.V."/>
            <person name="Kaul R."/>
            <person name="Weissenbach J."/>
            <person name="Medigue C."/>
            <person name="Lidstrom M.E."/>
        </authorList>
    </citation>
    <scope>NUCLEOTIDE SEQUENCE [LARGE SCALE GENOMIC DNA]</scope>
    <source>
        <strain evidence="3">ATCC 14718 / DSM 1338 / JCM 2805 / NCIMB 9133 / AM1</strain>
    </source>
</reference>
<feature type="region of interest" description="Disordered" evidence="1">
    <location>
        <begin position="201"/>
        <end position="255"/>
    </location>
</feature>
<name>C5B6V5_METEA</name>
<dbReference type="HOGENOM" id="CLU_096432_0_0_5"/>
<evidence type="ECO:0000313" key="3">
    <source>
        <dbReference type="Proteomes" id="UP000009081"/>
    </source>
</evidence>
<feature type="compositionally biased region" description="Polar residues" evidence="1">
    <location>
        <begin position="214"/>
        <end position="226"/>
    </location>
</feature>
<organism evidence="2 3">
    <name type="scientific">Methylorubrum extorquens (strain ATCC 14718 / DSM 1338 / JCM 2805 / NCIMB 9133 / AM1)</name>
    <name type="common">Methylobacterium extorquens</name>
    <dbReference type="NCBI Taxonomy" id="272630"/>
    <lineage>
        <taxon>Bacteria</taxon>
        <taxon>Pseudomonadati</taxon>
        <taxon>Pseudomonadota</taxon>
        <taxon>Alphaproteobacteria</taxon>
        <taxon>Hyphomicrobiales</taxon>
        <taxon>Methylobacteriaceae</taxon>
        <taxon>Methylorubrum</taxon>
    </lineage>
</organism>
<protein>
    <submittedName>
        <fullName evidence="2">Uncharacterized protein</fullName>
    </submittedName>
</protein>